<proteinExistence type="predicted"/>
<sequence>MGVHAALDTDVQDLQIMVRTNRNAHLNTSASVDSDEAGLDQRNQLLTKLMRAGWIAPTYVDALKHKLRTGDPRGALTLLCDVIGLDAGLVLEEVPA</sequence>
<dbReference type="RefSeq" id="WP_141360718.1">
    <property type="nucleotide sequence ID" value="NZ_BAAAJL010000007.1"/>
</dbReference>
<name>A0A4Y4DLG9_GLUUR</name>
<reference evidence="1 2" key="1">
    <citation type="submission" date="2019-06" db="EMBL/GenBank/DDBJ databases">
        <title>Whole genome shotgun sequence of Glutamicibacter uratoxydans NBRC 15515.</title>
        <authorList>
            <person name="Hosoyama A."/>
            <person name="Uohara A."/>
            <person name="Ohji S."/>
            <person name="Ichikawa N."/>
        </authorList>
    </citation>
    <scope>NUCLEOTIDE SEQUENCE [LARGE SCALE GENOMIC DNA]</scope>
    <source>
        <strain evidence="1 2">NBRC 15515</strain>
    </source>
</reference>
<accession>A0A4Y4DLG9</accession>
<protein>
    <submittedName>
        <fullName evidence="1">Uncharacterized protein</fullName>
    </submittedName>
</protein>
<keyword evidence="2" id="KW-1185">Reference proteome</keyword>
<evidence type="ECO:0000313" key="2">
    <source>
        <dbReference type="Proteomes" id="UP000316612"/>
    </source>
</evidence>
<gene>
    <name evidence="1" type="ORF">AUR04nite_00270</name>
</gene>
<dbReference type="EMBL" id="BJNY01000001">
    <property type="protein sequence ID" value="GED04495.1"/>
    <property type="molecule type" value="Genomic_DNA"/>
</dbReference>
<evidence type="ECO:0000313" key="1">
    <source>
        <dbReference type="EMBL" id="GED04495.1"/>
    </source>
</evidence>
<organism evidence="1 2">
    <name type="scientific">Glutamicibacter uratoxydans</name>
    <name type="common">Arthrobacter uratoxydans</name>
    <dbReference type="NCBI Taxonomy" id="43667"/>
    <lineage>
        <taxon>Bacteria</taxon>
        <taxon>Bacillati</taxon>
        <taxon>Actinomycetota</taxon>
        <taxon>Actinomycetes</taxon>
        <taxon>Micrococcales</taxon>
        <taxon>Micrococcaceae</taxon>
        <taxon>Glutamicibacter</taxon>
    </lineage>
</organism>
<comment type="caution">
    <text evidence="1">The sequence shown here is derived from an EMBL/GenBank/DDBJ whole genome shotgun (WGS) entry which is preliminary data.</text>
</comment>
<dbReference type="AlphaFoldDB" id="A0A4Y4DLG9"/>
<dbReference type="Proteomes" id="UP000316612">
    <property type="component" value="Unassembled WGS sequence"/>
</dbReference>